<dbReference type="GO" id="GO:0005506">
    <property type="term" value="F:iron ion binding"/>
    <property type="evidence" value="ECO:0007669"/>
    <property type="project" value="InterPro"/>
</dbReference>
<dbReference type="InterPro" id="IPR036909">
    <property type="entry name" value="Cyt_c-like_dom_sf"/>
</dbReference>
<evidence type="ECO:0000313" key="10">
    <source>
        <dbReference type="Proteomes" id="UP000285575"/>
    </source>
</evidence>
<dbReference type="GO" id="GO:0020037">
    <property type="term" value="F:heme binding"/>
    <property type="evidence" value="ECO:0007669"/>
    <property type="project" value="InterPro"/>
</dbReference>
<evidence type="ECO:0000256" key="6">
    <source>
        <dbReference type="PROSITE-ProRule" id="PRU00433"/>
    </source>
</evidence>
<keyword evidence="2 6" id="KW-0349">Heme</keyword>
<dbReference type="InterPro" id="IPR002323">
    <property type="entry name" value="Cyt_CIE"/>
</dbReference>
<name>A0A437RS30_9BURK</name>
<reference evidence="9 10" key="1">
    <citation type="submission" date="2019-01" db="EMBL/GenBank/DDBJ databases">
        <authorList>
            <person name="Chen W.-M."/>
        </authorList>
    </citation>
    <scope>NUCLEOTIDE SEQUENCE [LARGE SCALE GENOMIC DNA]</scope>
    <source>
        <strain evidence="9 10">KYPY4</strain>
    </source>
</reference>
<keyword evidence="3 6" id="KW-0479">Metal-binding</keyword>
<evidence type="ECO:0000256" key="3">
    <source>
        <dbReference type="ARBA" id="ARBA00022723"/>
    </source>
</evidence>
<evidence type="ECO:0000256" key="2">
    <source>
        <dbReference type="ARBA" id="ARBA00022617"/>
    </source>
</evidence>
<dbReference type="EMBL" id="SACR01000001">
    <property type="protein sequence ID" value="RVU49555.1"/>
    <property type="molecule type" value="Genomic_DNA"/>
</dbReference>
<keyword evidence="7" id="KW-0472">Membrane</keyword>
<evidence type="ECO:0000256" key="7">
    <source>
        <dbReference type="SAM" id="Phobius"/>
    </source>
</evidence>
<gene>
    <name evidence="9" type="ORF">EOE66_03060</name>
</gene>
<keyword evidence="10" id="KW-1185">Reference proteome</keyword>
<dbReference type="Gene3D" id="1.10.760.10">
    <property type="entry name" value="Cytochrome c-like domain"/>
    <property type="match status" value="1"/>
</dbReference>
<dbReference type="AlphaFoldDB" id="A0A437RS30"/>
<dbReference type="SUPFAM" id="SSF46626">
    <property type="entry name" value="Cytochrome c"/>
    <property type="match status" value="1"/>
</dbReference>
<dbReference type="GO" id="GO:0009055">
    <property type="term" value="F:electron transfer activity"/>
    <property type="evidence" value="ECO:0007669"/>
    <property type="project" value="InterPro"/>
</dbReference>
<dbReference type="PANTHER" id="PTHR40942:SF4">
    <property type="entry name" value="CYTOCHROME C5"/>
    <property type="match status" value="1"/>
</dbReference>
<evidence type="ECO:0000313" key="9">
    <source>
        <dbReference type="EMBL" id="RVU49555.1"/>
    </source>
</evidence>
<keyword evidence="1" id="KW-0813">Transport</keyword>
<dbReference type="OrthoDB" id="9814708at2"/>
<dbReference type="Proteomes" id="UP000285575">
    <property type="component" value="Unassembled WGS sequence"/>
</dbReference>
<dbReference type="Pfam" id="PF13442">
    <property type="entry name" value="Cytochrome_CBB3"/>
    <property type="match status" value="1"/>
</dbReference>
<dbReference type="PANTHER" id="PTHR40942">
    <property type="match status" value="1"/>
</dbReference>
<keyword evidence="5 6" id="KW-0408">Iron</keyword>
<protein>
    <submittedName>
        <fullName evidence="9">Cytochrome c5 family protein</fullName>
    </submittedName>
</protein>
<evidence type="ECO:0000259" key="8">
    <source>
        <dbReference type="PROSITE" id="PS51007"/>
    </source>
</evidence>
<keyword evidence="7" id="KW-0812">Transmembrane</keyword>
<evidence type="ECO:0000256" key="4">
    <source>
        <dbReference type="ARBA" id="ARBA00022982"/>
    </source>
</evidence>
<organism evidence="9 10">
    <name type="scientific">Rubrivivax rivuli</name>
    <dbReference type="NCBI Taxonomy" id="1862385"/>
    <lineage>
        <taxon>Bacteria</taxon>
        <taxon>Pseudomonadati</taxon>
        <taxon>Pseudomonadota</taxon>
        <taxon>Betaproteobacteria</taxon>
        <taxon>Burkholderiales</taxon>
        <taxon>Sphaerotilaceae</taxon>
        <taxon>Rubrivivax</taxon>
    </lineage>
</organism>
<dbReference type="InterPro" id="IPR009056">
    <property type="entry name" value="Cyt_c-like_dom"/>
</dbReference>
<dbReference type="RefSeq" id="WP_128227191.1">
    <property type="nucleotide sequence ID" value="NZ_SACR01000001.1"/>
</dbReference>
<keyword evidence="7" id="KW-1133">Transmembrane helix</keyword>
<comment type="caution">
    <text evidence="9">The sequence shown here is derived from an EMBL/GenBank/DDBJ whole genome shotgun (WGS) entry which is preliminary data.</text>
</comment>
<keyword evidence="4" id="KW-0249">Electron transport</keyword>
<dbReference type="PROSITE" id="PS51007">
    <property type="entry name" value="CYTC"/>
    <property type="match status" value="1"/>
</dbReference>
<dbReference type="PRINTS" id="PR00607">
    <property type="entry name" value="CYTCHROMECIE"/>
</dbReference>
<evidence type="ECO:0000256" key="5">
    <source>
        <dbReference type="ARBA" id="ARBA00023004"/>
    </source>
</evidence>
<proteinExistence type="predicted"/>
<sequence>MSQTHDQGHDGAHAENHEGPIKTPKQLVVAVLASFIIPILGIVLLVNYVDFGAKPSAGSDGLGPEAVAKRLQPVGTVEVKDASAPAVLRAADAVYNGQCAACHNVGAAGAPKLGDAAAWAPRIKTGYEALLTSALKGKGAMGAQGGGEYSDIEIGRAVVYMVNQSGGKMAEPAVPAPAAAASGAAAASAPN</sequence>
<feature type="domain" description="Cytochrome c" evidence="8">
    <location>
        <begin position="86"/>
        <end position="165"/>
    </location>
</feature>
<evidence type="ECO:0000256" key="1">
    <source>
        <dbReference type="ARBA" id="ARBA00022448"/>
    </source>
</evidence>
<feature type="transmembrane region" description="Helical" evidence="7">
    <location>
        <begin position="27"/>
        <end position="49"/>
    </location>
</feature>
<accession>A0A437RS30</accession>